<dbReference type="EMBL" id="JBHSWE010000001">
    <property type="protein sequence ID" value="MFC6673195.1"/>
    <property type="molecule type" value="Genomic_DNA"/>
</dbReference>
<dbReference type="PANTHER" id="PTHR41260:SF1">
    <property type="entry name" value="PROTEIN ECSC"/>
    <property type="match status" value="1"/>
</dbReference>
<comment type="caution">
    <text evidence="1">The sequence shown here is derived from an EMBL/GenBank/DDBJ whole genome shotgun (WGS) entry which is preliminary data.</text>
</comment>
<gene>
    <name evidence="1" type="ORF">ACFQDL_26230</name>
</gene>
<protein>
    <submittedName>
        <fullName evidence="1">EcsC family protein</fullName>
    </submittedName>
</protein>
<evidence type="ECO:0000313" key="1">
    <source>
        <dbReference type="EMBL" id="MFC6673195.1"/>
    </source>
</evidence>
<accession>A0ABW2A731</accession>
<reference evidence="2" key="1">
    <citation type="journal article" date="2019" name="Int. J. Syst. Evol. Microbiol.">
        <title>The Global Catalogue of Microorganisms (GCM) 10K type strain sequencing project: providing services to taxonomists for standard genome sequencing and annotation.</title>
        <authorList>
            <consortium name="The Broad Institute Genomics Platform"/>
            <consortium name="The Broad Institute Genome Sequencing Center for Infectious Disease"/>
            <person name="Wu L."/>
            <person name="Ma J."/>
        </authorList>
    </citation>
    <scope>NUCLEOTIDE SEQUENCE [LARGE SCALE GENOMIC DNA]</scope>
    <source>
        <strain evidence="2">NBRC 111756</strain>
    </source>
</reference>
<dbReference type="PANTHER" id="PTHR41260">
    <property type="entry name" value="PROTEIN ECSC"/>
    <property type="match status" value="1"/>
</dbReference>
<proteinExistence type="predicted"/>
<dbReference type="Pfam" id="PF12787">
    <property type="entry name" value="EcsC"/>
    <property type="match status" value="1"/>
</dbReference>
<name>A0ABW2A731_9GAMM</name>
<dbReference type="RefSeq" id="WP_379911577.1">
    <property type="nucleotide sequence ID" value="NZ_JBHSWE010000001.1"/>
</dbReference>
<sequence>MGISDEHLIELQQAKFMLENPSIAARFANVLATPIGKGMALLPQGAQDQILAISEKSLSSALKLALFTLGDEVKSAANFTHKAGSAFTGAIGGAFGLPALAAELPISTTIMLRSIADIARSEGENLGTPEAKLACMEVFALGGTSPEMTLRSLATLEFAQH</sequence>
<keyword evidence="2" id="KW-1185">Reference proteome</keyword>
<evidence type="ECO:0000313" key="2">
    <source>
        <dbReference type="Proteomes" id="UP001596422"/>
    </source>
</evidence>
<organism evidence="1 2">
    <name type="scientific">Marinobacterium aestuariivivens</name>
    <dbReference type="NCBI Taxonomy" id="1698799"/>
    <lineage>
        <taxon>Bacteria</taxon>
        <taxon>Pseudomonadati</taxon>
        <taxon>Pseudomonadota</taxon>
        <taxon>Gammaproteobacteria</taxon>
        <taxon>Oceanospirillales</taxon>
        <taxon>Oceanospirillaceae</taxon>
        <taxon>Marinobacterium</taxon>
    </lineage>
</organism>
<dbReference type="Proteomes" id="UP001596422">
    <property type="component" value="Unassembled WGS sequence"/>
</dbReference>
<dbReference type="InterPro" id="IPR024787">
    <property type="entry name" value="EcsC"/>
</dbReference>